<evidence type="ECO:0000313" key="2">
    <source>
        <dbReference type="Proteomes" id="UP000006327"/>
    </source>
</evidence>
<dbReference type="RefSeq" id="WP_007620899.1">
    <property type="nucleotide sequence ID" value="NZ_BAEO01000037.1"/>
</dbReference>
<dbReference type="AlphaFoldDB" id="K6Z8E8"/>
<sequence>MNNLPSTLSDSQYTAAVLMLVEQIQNSSTQKHSLFELATLYFTSSDANARVLGACQENLKSIEDYLKSAPQDKRANTHKQVKNLQKELKNEQQKQLYTRQQCYKCVASICINILKLAEGKNQQQTNTKSSKLLATLFMLSNTEGKNRQQMHQLYKPLYKAVLALRLLDKMLLEKKLTNNYIVTRFNTKTRFSSAPNKYSQFQLDVAIPVIIAAITQDIGMQHPEIQRLLKGTDGSIDEFRVLDKETRMPLLIMNHEQTQDFISNGIGISVYEGQDPDTKIRYEKKQNNRMKFVLGLLGDAVKPSEGSIGNIIKIPQIYSSFILSTKPVYKIRDLIKVISLLSNAAKHASICATASRCFINLVGHFPLGFGIIYVHAQQSGEQLHNYDYGIVTRLNPQQPDAPSCRKITDNSELGSDSKDFSLKPENNLFYPAVQKSLESLSEKTLAEIHKSHVRDLRDPKLPRFEMGFWNPHRYFSINKHQKLWS</sequence>
<comment type="caution">
    <text evidence="1">The sequence shown here is derived from an EMBL/GenBank/DDBJ whole genome shotgun (WGS) entry which is preliminary data.</text>
</comment>
<evidence type="ECO:0000313" key="1">
    <source>
        <dbReference type="EMBL" id="GAC19725.1"/>
    </source>
</evidence>
<dbReference type="Proteomes" id="UP000006327">
    <property type="component" value="Unassembled WGS sequence"/>
</dbReference>
<name>K6Z8E8_9ALTE</name>
<accession>K6Z8E8</accession>
<reference evidence="1 2" key="1">
    <citation type="journal article" date="2017" name="Antonie Van Leeuwenhoek">
        <title>Rhizobium rhizosphaerae sp. nov., a novel species isolated from rice rhizosphere.</title>
        <authorList>
            <person name="Zhao J.J."/>
            <person name="Zhang J."/>
            <person name="Zhang R.J."/>
            <person name="Zhang C.W."/>
            <person name="Yin H.Q."/>
            <person name="Zhang X.X."/>
        </authorList>
    </citation>
    <scope>NUCLEOTIDE SEQUENCE [LARGE SCALE GENOMIC DNA]</scope>
    <source>
        <strain evidence="1 2">BSs20135</strain>
    </source>
</reference>
<gene>
    <name evidence="1" type="ORF">GARC_2760</name>
</gene>
<proteinExistence type="predicted"/>
<dbReference type="EMBL" id="BAEO01000037">
    <property type="protein sequence ID" value="GAC19725.1"/>
    <property type="molecule type" value="Genomic_DNA"/>
</dbReference>
<organism evidence="1 2">
    <name type="scientific">Paraglaciecola arctica BSs20135</name>
    <dbReference type="NCBI Taxonomy" id="493475"/>
    <lineage>
        <taxon>Bacteria</taxon>
        <taxon>Pseudomonadati</taxon>
        <taxon>Pseudomonadota</taxon>
        <taxon>Gammaproteobacteria</taxon>
        <taxon>Alteromonadales</taxon>
        <taxon>Alteromonadaceae</taxon>
        <taxon>Paraglaciecola</taxon>
    </lineage>
</organism>
<keyword evidence="2" id="KW-1185">Reference proteome</keyword>
<protein>
    <submittedName>
        <fullName evidence="1">Uncharacterized protein</fullName>
    </submittedName>
</protein>
<dbReference type="OrthoDB" id="5751334at2"/>
<dbReference type="eggNOG" id="ENOG502ZA5B">
    <property type="taxonomic scope" value="Bacteria"/>
</dbReference>